<feature type="domain" description="ApeI dehydratase-like" evidence="1">
    <location>
        <begin position="22"/>
        <end position="114"/>
    </location>
</feature>
<dbReference type="SUPFAM" id="SSF54637">
    <property type="entry name" value="Thioesterase/thiol ester dehydrase-isomerase"/>
    <property type="match status" value="1"/>
</dbReference>
<dbReference type="eggNOG" id="COG0764">
    <property type="taxonomic scope" value="Bacteria"/>
</dbReference>
<evidence type="ECO:0000259" key="1">
    <source>
        <dbReference type="Pfam" id="PF22818"/>
    </source>
</evidence>
<name>A0A094IUS8_9GAMM</name>
<keyword evidence="3" id="KW-1185">Reference proteome</keyword>
<dbReference type="Proteomes" id="UP000054363">
    <property type="component" value="Unassembled WGS sequence"/>
</dbReference>
<dbReference type="Pfam" id="PF22818">
    <property type="entry name" value="ApeI-like"/>
    <property type="match status" value="1"/>
</dbReference>
<dbReference type="AlphaFoldDB" id="A0A094IUS8"/>
<organism evidence="2 3">
    <name type="scientific">Pseudidiomarina salinarum</name>
    <dbReference type="NCBI Taxonomy" id="435908"/>
    <lineage>
        <taxon>Bacteria</taxon>
        <taxon>Pseudomonadati</taxon>
        <taxon>Pseudomonadota</taxon>
        <taxon>Gammaproteobacteria</taxon>
        <taxon>Alteromonadales</taxon>
        <taxon>Idiomarinaceae</taxon>
        <taxon>Pseudidiomarina</taxon>
    </lineage>
</organism>
<evidence type="ECO:0000313" key="2">
    <source>
        <dbReference type="EMBL" id="KFZ30857.1"/>
    </source>
</evidence>
<reference evidence="2 3" key="1">
    <citation type="submission" date="2014-06" db="EMBL/GenBank/DDBJ databases">
        <title>The draft genome sequence of Idiomarina salinarum ISL-52.</title>
        <authorList>
            <person name="Du J."/>
            <person name="Shao Z."/>
        </authorList>
    </citation>
    <scope>NUCLEOTIDE SEQUENCE [LARGE SCALE GENOMIC DNA]</scope>
    <source>
        <strain evidence="2 3">ISL-52</strain>
    </source>
</reference>
<comment type="caution">
    <text evidence="2">The sequence shown here is derived from an EMBL/GenBank/DDBJ whole genome shotgun (WGS) entry which is preliminary data.</text>
</comment>
<dbReference type="STRING" id="435908.IDSA_07185"/>
<sequence length="123" mass="13783">MNPIYPKFEKVNIGVTEDNHPLLTFSFTLAPDTIYLQGHFPGAPILPGVTQLDWAIQLAADHWGTDRSVQTVEVLKFNDMILPEALITLTLQLKRENCVVFRYSGRDASFSSGRLIYSDGKTV</sequence>
<gene>
    <name evidence="2" type="ORF">IDSA_07185</name>
</gene>
<dbReference type="EMBL" id="JPER01000003">
    <property type="protein sequence ID" value="KFZ30857.1"/>
    <property type="molecule type" value="Genomic_DNA"/>
</dbReference>
<evidence type="ECO:0000313" key="3">
    <source>
        <dbReference type="Proteomes" id="UP000054363"/>
    </source>
</evidence>
<dbReference type="Gene3D" id="3.10.129.10">
    <property type="entry name" value="Hotdog Thioesterase"/>
    <property type="match status" value="1"/>
</dbReference>
<accession>A0A094IUS8</accession>
<proteinExistence type="predicted"/>
<dbReference type="InterPro" id="IPR029069">
    <property type="entry name" value="HotDog_dom_sf"/>
</dbReference>
<dbReference type="InterPro" id="IPR054545">
    <property type="entry name" value="ApeI-like"/>
</dbReference>
<protein>
    <submittedName>
        <fullName evidence="2">3-hydroxymyristoyl-ACP dehydratase</fullName>
    </submittedName>
</protein>